<dbReference type="GO" id="GO:0070971">
    <property type="term" value="C:endoplasmic reticulum exit site"/>
    <property type="evidence" value="ECO:0007669"/>
    <property type="project" value="TreeGrafter"/>
</dbReference>
<evidence type="ECO:0000313" key="5">
    <source>
        <dbReference type="EMBL" id="KAJ1605123.1"/>
    </source>
</evidence>
<dbReference type="EMBL" id="JAPCXC010000108">
    <property type="protein sequence ID" value="KAJ1605123.1"/>
    <property type="molecule type" value="Genomic_DNA"/>
</dbReference>
<organism evidence="5">
    <name type="scientific">Cryptosporidium canis</name>
    <dbReference type="NCBI Taxonomy" id="195482"/>
    <lineage>
        <taxon>Eukaryota</taxon>
        <taxon>Sar</taxon>
        <taxon>Alveolata</taxon>
        <taxon>Apicomplexa</taxon>
        <taxon>Conoidasida</taxon>
        <taxon>Coccidia</taxon>
        <taxon>Eucoccidiorida</taxon>
        <taxon>Eimeriorina</taxon>
        <taxon>Cryptosporidiidae</taxon>
        <taxon>Cryptosporidium</taxon>
    </lineage>
</organism>
<keyword evidence="1" id="KW-0813">Transport</keyword>
<keyword evidence="2" id="KW-0853">WD repeat</keyword>
<dbReference type="GO" id="GO:0005198">
    <property type="term" value="F:structural molecule activity"/>
    <property type="evidence" value="ECO:0007669"/>
    <property type="project" value="TreeGrafter"/>
</dbReference>
<evidence type="ECO:0000256" key="4">
    <source>
        <dbReference type="SAM" id="MobiDB-lite"/>
    </source>
</evidence>
<keyword evidence="3" id="KW-0677">Repeat</keyword>
<evidence type="ECO:0000256" key="1">
    <source>
        <dbReference type="ARBA" id="ARBA00022448"/>
    </source>
</evidence>
<feature type="compositionally biased region" description="Polar residues" evidence="4">
    <location>
        <begin position="1"/>
        <end position="25"/>
    </location>
</feature>
<dbReference type="GO" id="GO:0090110">
    <property type="term" value="P:COPII-coated vesicle cargo loading"/>
    <property type="evidence" value="ECO:0007669"/>
    <property type="project" value="TreeGrafter"/>
</dbReference>
<accession>A0A9D5DIY3</accession>
<name>A0A9D5DIY3_9CRYT</name>
<dbReference type="Gene3D" id="1.20.940.10">
    <property type="entry name" value="Functional domain of the splicing factor Prp18"/>
    <property type="match status" value="1"/>
</dbReference>
<evidence type="ECO:0000256" key="3">
    <source>
        <dbReference type="ARBA" id="ARBA00022737"/>
    </source>
</evidence>
<feature type="compositionally biased region" description="Polar residues" evidence="4">
    <location>
        <begin position="44"/>
        <end position="57"/>
    </location>
</feature>
<feature type="region of interest" description="Disordered" evidence="4">
    <location>
        <begin position="1"/>
        <end position="57"/>
    </location>
</feature>
<dbReference type="AlphaFoldDB" id="A0A9D5DIY3"/>
<dbReference type="GO" id="GO:0030127">
    <property type="term" value="C:COPII vesicle coat"/>
    <property type="evidence" value="ECO:0007669"/>
    <property type="project" value="TreeGrafter"/>
</dbReference>
<reference evidence="5" key="1">
    <citation type="submission" date="2022-10" db="EMBL/GenBank/DDBJ databases">
        <title>Adaptive evolution leads to modifications in subtelomeric GC content in a zoonotic Cryptosporidium species.</title>
        <authorList>
            <person name="Li J."/>
            <person name="Feng Y."/>
            <person name="Xiao L."/>
        </authorList>
    </citation>
    <scope>NUCLEOTIDE SEQUENCE</scope>
    <source>
        <strain evidence="5">33844</strain>
    </source>
</reference>
<dbReference type="InterPro" id="IPR040251">
    <property type="entry name" value="SEC31-like"/>
</dbReference>
<dbReference type="OrthoDB" id="341484at2759"/>
<dbReference type="PANTHER" id="PTHR13923:SF11">
    <property type="entry name" value="SECRETORY 31, ISOFORM D"/>
    <property type="match status" value="1"/>
</dbReference>
<dbReference type="GO" id="GO:0007029">
    <property type="term" value="P:endoplasmic reticulum organization"/>
    <property type="evidence" value="ECO:0007669"/>
    <property type="project" value="TreeGrafter"/>
</dbReference>
<gene>
    <name evidence="5" type="ORF">OJ253_3323</name>
</gene>
<dbReference type="PANTHER" id="PTHR13923">
    <property type="entry name" value="SEC31-RELATED PROTEIN"/>
    <property type="match status" value="1"/>
</dbReference>
<feature type="compositionally biased region" description="Pro residues" evidence="4">
    <location>
        <begin position="31"/>
        <end position="42"/>
    </location>
</feature>
<comment type="caution">
    <text evidence="5">The sequence shown here is derived from an EMBL/GenBank/DDBJ whole genome shotgun (WGS) entry which is preliminary data.</text>
</comment>
<protein>
    <submittedName>
        <fullName evidence="5">WD repeat protein</fullName>
    </submittedName>
</protein>
<sequence length="176" mass="18951">MQGTVSQGIGQIGPPSNRSSVTTAPHSGATPPIPGMPVPWPLPTATQQLNSKTSTTASANKQIQEASKKSSSQIAGKPLSGQMLDLVTGVVNSSLNSIFANDPRKKMDAQKRFDELFEKLRVGNISESVSSKVVSLCQALQTGDHLTANKIHIELSSTEWENNKNWLMAFKRIIPK</sequence>
<dbReference type="Proteomes" id="UP001067231">
    <property type="component" value="Unassembled WGS sequence"/>
</dbReference>
<proteinExistence type="predicted"/>
<evidence type="ECO:0000256" key="2">
    <source>
        <dbReference type="ARBA" id="ARBA00022574"/>
    </source>
</evidence>